<dbReference type="Pfam" id="PF17210">
    <property type="entry name" value="SdrD_B"/>
    <property type="match status" value="1"/>
</dbReference>
<dbReference type="Pfam" id="PF17963">
    <property type="entry name" value="Big_9"/>
    <property type="match status" value="1"/>
</dbReference>
<dbReference type="RefSeq" id="WP_263004527.1">
    <property type="nucleotide sequence ID" value="NZ_JAOTEM010000005.1"/>
</dbReference>
<dbReference type="EMBL" id="JAOTEM010000005">
    <property type="protein sequence ID" value="MCU7618964.1"/>
    <property type="molecule type" value="Genomic_DNA"/>
</dbReference>
<dbReference type="SUPFAM" id="SSF49478">
    <property type="entry name" value="Cna protein B-type domain"/>
    <property type="match status" value="1"/>
</dbReference>
<keyword evidence="6" id="KW-1185">Reference proteome</keyword>
<keyword evidence="2" id="KW-0964">Secreted</keyword>
<evidence type="ECO:0000259" key="4">
    <source>
        <dbReference type="Pfam" id="PF17210"/>
    </source>
</evidence>
<accession>A0ABT2WC23</accession>
<dbReference type="InterPro" id="IPR033764">
    <property type="entry name" value="Sdr_B"/>
</dbReference>
<gene>
    <name evidence="5" type="ORF">NZ698_17440</name>
</gene>
<name>A0ABT2WC23_9FLAO</name>
<dbReference type="InterPro" id="IPR013783">
    <property type="entry name" value="Ig-like_fold"/>
</dbReference>
<keyword evidence="3" id="KW-0732">Signal</keyword>
<proteinExistence type="predicted"/>
<organism evidence="5 6">
    <name type="scientific">Chryseobacterium edaphi</name>
    <dbReference type="NCBI Taxonomy" id="2976532"/>
    <lineage>
        <taxon>Bacteria</taxon>
        <taxon>Pseudomonadati</taxon>
        <taxon>Bacteroidota</taxon>
        <taxon>Flavobacteriia</taxon>
        <taxon>Flavobacteriales</taxon>
        <taxon>Weeksellaceae</taxon>
        <taxon>Chryseobacterium group</taxon>
        <taxon>Chryseobacterium</taxon>
    </lineage>
</organism>
<evidence type="ECO:0000256" key="2">
    <source>
        <dbReference type="ARBA" id="ARBA00022525"/>
    </source>
</evidence>
<protein>
    <submittedName>
        <fullName evidence="5">Carboxypeptidase regulatory-like domain-containing protein</fullName>
    </submittedName>
</protein>
<evidence type="ECO:0000313" key="6">
    <source>
        <dbReference type="Proteomes" id="UP001208649"/>
    </source>
</evidence>
<evidence type="ECO:0000313" key="5">
    <source>
        <dbReference type="EMBL" id="MCU7618964.1"/>
    </source>
</evidence>
<evidence type="ECO:0000256" key="1">
    <source>
        <dbReference type="ARBA" id="ARBA00004613"/>
    </source>
</evidence>
<sequence length="587" mass="62331">MVITIYSIRNCLAGILIFTSNFIFGQAVTRIYTDFNTYWDSQVNNSVAPTTSHNLLAFSWNGNTYSTGVNDARLTTNSVGFVPLIFQAFPASSSPTPNGNTYIGVASNYGGGDGNITPVPVTNNLLSYITDGTQGLDIGTAIFNFPASSQIQYQISDINPTSIGDGIPDIIFTQVGQVGDVNDIYNFTNASNVLVGNPVSINFSTSIPSVANGRYKFYSPANPTPTYQSGLYGLRPLRMMAFDWSDFGITSANATSVKYFIQKFSGVSDIAFTAYNKSSMGVVQSISGSVFNDNNAGTPDGNGYSGATVRLYNSANVLINTVTTGSNGVYIFPNVFPGSYQIELETPSGFTIVGATDNNTDNLINVTLNDVAIQNQNFGINQPPTANNDIQGGEKNTAITINLTTNDVDPNSGSVVPSSINLIPPSGATSIVTVSGNVKGFTISGTGTWSLNSSGVLTFTPVTGFVGNIPVTGYTIYDTAGLISNTANIILTIYKYCTKPGTTGISSNPTKFGISTHSVKLSSWPESIPNGFIALESNTKGFVITRVQNSTLITDPKEGMIIYDIAANCVKLYANSVWKCIARDCNE</sequence>
<feature type="domain" description="SD-repeat containing protein B" evidence="4">
    <location>
        <begin position="286"/>
        <end position="370"/>
    </location>
</feature>
<evidence type="ECO:0000256" key="3">
    <source>
        <dbReference type="ARBA" id="ARBA00022729"/>
    </source>
</evidence>
<comment type="subcellular location">
    <subcellularLocation>
        <location evidence="1">Secreted</location>
    </subcellularLocation>
</comment>
<dbReference type="Gene3D" id="2.60.40.10">
    <property type="entry name" value="Immunoglobulins"/>
    <property type="match status" value="1"/>
</dbReference>
<dbReference type="Proteomes" id="UP001208649">
    <property type="component" value="Unassembled WGS sequence"/>
</dbReference>
<comment type="caution">
    <text evidence="5">The sequence shown here is derived from an EMBL/GenBank/DDBJ whole genome shotgun (WGS) entry which is preliminary data.</text>
</comment>
<reference evidence="6" key="1">
    <citation type="submission" date="2023-07" db="EMBL/GenBank/DDBJ databases">
        <title>Chryseobacterium sp. strain PBS4-4 Genome sequencing and assembly.</title>
        <authorList>
            <person name="Jung Y."/>
        </authorList>
    </citation>
    <scope>NUCLEOTIDE SEQUENCE [LARGE SCALE GENOMIC DNA]</scope>
    <source>
        <strain evidence="6">PBS4-4</strain>
    </source>
</reference>